<feature type="compositionally biased region" description="Low complexity" evidence="1">
    <location>
        <begin position="825"/>
        <end position="838"/>
    </location>
</feature>
<organism evidence="2 3">
    <name type="scientific">Catenaria anguillulae PL171</name>
    <dbReference type="NCBI Taxonomy" id="765915"/>
    <lineage>
        <taxon>Eukaryota</taxon>
        <taxon>Fungi</taxon>
        <taxon>Fungi incertae sedis</taxon>
        <taxon>Blastocladiomycota</taxon>
        <taxon>Blastocladiomycetes</taxon>
        <taxon>Blastocladiales</taxon>
        <taxon>Catenariaceae</taxon>
        <taxon>Catenaria</taxon>
    </lineage>
</organism>
<sequence length="871" mass="91945">MSSVSPPSAPPGPLRRLLSMTRLPGTQVASSAWRPLQETSTGTNNNARDRHSSPRVNAARTNSDRAPLLIRADSAIADLQALDADPDPDPIDDNPNSEYASDDDTTAAAAIPAFPSHSPLTSRSQLQYLSAQPIHAPTLARSLTLLFPKPTFPRLPLTVDTHFSSFGPTATTGPSVRLTLSIHAYTAKVLLKHKSPRALHQAAHSVRVMPATRAVGVLWAAQCKLDKALASTATSKSSSDDPALPMTTSAMRKALNTWLVAISSLVPIDSPDAPRAIVAPYLAALAAHVPAHEHAVAGLQDLFAEPVVFAALALAADPSARPAHVFASETVIAKARALAARVQAVRARVADAVELVARNDGMWPGVIPAEVLSGRSVWAPVSEMARAYVAFAGAWLAHVSGVVRVDAETSAEVSQWLATVGEVEQDMQSARVAEWRRLVVTGGARSGRGSAWGRVKSAVGKMLRGQDQVQPPRQPRSVAEWMAQAAVTDRFPLAMPSLIASSPGGVGAGQLAGKKAGKSDLAVLESHMTSALTWLRKHAPHAFTLATESMDPAALVALPRLAAVMIAADPERESPKCGWYLSQVAQFRALDVEMNHGKTDGEAELKSWIVDRVLELVVDRSGIGGECEMIVPASGSATDGCGQICERHRSMTDQGSFAPKKRASVTEPAFSCPPPPPSTEASRPRSNSSPAPLSARTTTTWLRTCPMCYELATRIRTAASLASTLGDRLTPRNTVVAAMQAAIEAASAAALAAEGTLGVEQVDWKASLAVVYRMAVGDSVTCAQESEAARWDAASVVVQISKAQFEDRQLASGQVPVEQQEWRLASSTPSSTATGPGSITRRDSGIGAFRFVGSSGAARSRDQQRPVSVVV</sequence>
<feature type="region of interest" description="Disordered" evidence="1">
    <location>
        <begin position="820"/>
        <end position="844"/>
    </location>
</feature>
<name>A0A1Y2H7Y8_9FUNG</name>
<proteinExistence type="predicted"/>
<comment type="caution">
    <text evidence="2">The sequence shown here is derived from an EMBL/GenBank/DDBJ whole genome shotgun (WGS) entry which is preliminary data.</text>
</comment>
<feature type="compositionally biased region" description="Polar residues" evidence="1">
    <location>
        <begin position="37"/>
        <end position="46"/>
    </location>
</feature>
<accession>A0A1Y2H7Y8</accession>
<gene>
    <name evidence="2" type="ORF">BCR44DRAFT_28521</name>
</gene>
<reference evidence="2 3" key="1">
    <citation type="submission" date="2016-07" db="EMBL/GenBank/DDBJ databases">
        <title>Pervasive Adenine N6-methylation of Active Genes in Fungi.</title>
        <authorList>
            <consortium name="DOE Joint Genome Institute"/>
            <person name="Mondo S.J."/>
            <person name="Dannebaum R.O."/>
            <person name="Kuo R.C."/>
            <person name="Labutti K."/>
            <person name="Haridas S."/>
            <person name="Kuo A."/>
            <person name="Salamov A."/>
            <person name="Ahrendt S.R."/>
            <person name="Lipzen A."/>
            <person name="Sullivan W."/>
            <person name="Andreopoulos W.B."/>
            <person name="Clum A."/>
            <person name="Lindquist E."/>
            <person name="Daum C."/>
            <person name="Ramamoorthy G.K."/>
            <person name="Gryganskyi A."/>
            <person name="Culley D."/>
            <person name="Magnuson J.K."/>
            <person name="James T.Y."/>
            <person name="O'Malley M.A."/>
            <person name="Stajich J.E."/>
            <person name="Spatafora J.W."/>
            <person name="Visel A."/>
            <person name="Grigoriev I.V."/>
        </authorList>
    </citation>
    <scope>NUCLEOTIDE SEQUENCE [LARGE SCALE GENOMIC DNA]</scope>
    <source>
        <strain evidence="2 3">PL171</strain>
    </source>
</reference>
<evidence type="ECO:0000313" key="2">
    <source>
        <dbReference type="EMBL" id="ORZ30051.1"/>
    </source>
</evidence>
<evidence type="ECO:0000313" key="3">
    <source>
        <dbReference type="Proteomes" id="UP000193411"/>
    </source>
</evidence>
<dbReference type="EMBL" id="MCFL01000107">
    <property type="protein sequence ID" value="ORZ30051.1"/>
    <property type="molecule type" value="Genomic_DNA"/>
</dbReference>
<dbReference type="Proteomes" id="UP000193411">
    <property type="component" value="Unassembled WGS sequence"/>
</dbReference>
<feature type="region of interest" description="Disordered" evidence="1">
    <location>
        <begin position="1"/>
        <end position="65"/>
    </location>
</feature>
<keyword evidence="3" id="KW-1185">Reference proteome</keyword>
<feature type="region of interest" description="Disordered" evidence="1">
    <location>
        <begin position="82"/>
        <end position="104"/>
    </location>
</feature>
<dbReference type="AlphaFoldDB" id="A0A1Y2H7Y8"/>
<feature type="region of interest" description="Disordered" evidence="1">
    <location>
        <begin position="652"/>
        <end position="696"/>
    </location>
</feature>
<protein>
    <submittedName>
        <fullName evidence="2">Uncharacterized protein</fullName>
    </submittedName>
</protein>
<feature type="compositionally biased region" description="Low complexity" evidence="1">
    <location>
        <begin position="679"/>
        <end position="696"/>
    </location>
</feature>
<evidence type="ECO:0000256" key="1">
    <source>
        <dbReference type="SAM" id="MobiDB-lite"/>
    </source>
</evidence>